<dbReference type="RefSeq" id="WP_175495764.1">
    <property type="nucleotide sequence ID" value="NZ_FNZQ01000001.1"/>
</dbReference>
<accession>A0A1H7HZP4</accession>
<dbReference type="AlphaFoldDB" id="A0A1H7HZP4"/>
<gene>
    <name evidence="2" type="ORF">SAMN04488526_0881</name>
</gene>
<dbReference type="EMBL" id="FNZQ01000001">
    <property type="protein sequence ID" value="SEK55813.1"/>
    <property type="molecule type" value="Genomic_DNA"/>
</dbReference>
<organism evidence="2 3">
    <name type="scientific">Jannaschia helgolandensis</name>
    <dbReference type="NCBI Taxonomy" id="188906"/>
    <lineage>
        <taxon>Bacteria</taxon>
        <taxon>Pseudomonadati</taxon>
        <taxon>Pseudomonadota</taxon>
        <taxon>Alphaproteobacteria</taxon>
        <taxon>Rhodobacterales</taxon>
        <taxon>Roseobacteraceae</taxon>
        <taxon>Jannaschia</taxon>
    </lineage>
</organism>
<protein>
    <submittedName>
        <fullName evidence="2">Uncharacterized protein</fullName>
    </submittedName>
</protein>
<keyword evidence="1" id="KW-0812">Transmembrane</keyword>
<keyword evidence="1" id="KW-0472">Membrane</keyword>
<dbReference type="Proteomes" id="UP000199283">
    <property type="component" value="Unassembled WGS sequence"/>
</dbReference>
<keyword evidence="3" id="KW-1185">Reference proteome</keyword>
<evidence type="ECO:0000313" key="2">
    <source>
        <dbReference type="EMBL" id="SEK55813.1"/>
    </source>
</evidence>
<feature type="transmembrane region" description="Helical" evidence="1">
    <location>
        <begin position="31"/>
        <end position="48"/>
    </location>
</feature>
<evidence type="ECO:0000256" key="1">
    <source>
        <dbReference type="SAM" id="Phobius"/>
    </source>
</evidence>
<evidence type="ECO:0000313" key="3">
    <source>
        <dbReference type="Proteomes" id="UP000199283"/>
    </source>
</evidence>
<reference evidence="2 3" key="1">
    <citation type="submission" date="2016-10" db="EMBL/GenBank/DDBJ databases">
        <authorList>
            <person name="de Groot N.N."/>
        </authorList>
    </citation>
    <scope>NUCLEOTIDE SEQUENCE [LARGE SCALE GENOMIC DNA]</scope>
    <source>
        <strain evidence="2 3">DSM 14858</strain>
    </source>
</reference>
<keyword evidence="1" id="KW-1133">Transmembrane helix</keyword>
<proteinExistence type="predicted"/>
<dbReference type="STRING" id="188906.SAMN04488526_0881"/>
<sequence length="54" mass="6022">MNRFLALFAFVVFAIFVGILAFEVPSPDLVIVILITMALLAYDFITSSQNEPKD</sequence>
<name>A0A1H7HZP4_9RHOB</name>